<dbReference type="RefSeq" id="WP_108721545.1">
    <property type="nucleotide sequence ID" value="NZ_CABKVG010000010.1"/>
</dbReference>
<feature type="signal peptide" evidence="1">
    <location>
        <begin position="1"/>
        <end position="25"/>
    </location>
</feature>
<dbReference type="InterPro" id="IPR032710">
    <property type="entry name" value="NTF2-like_dom_sf"/>
</dbReference>
<dbReference type="Proteomes" id="UP000832011">
    <property type="component" value="Chromosome"/>
</dbReference>
<evidence type="ECO:0000256" key="1">
    <source>
        <dbReference type="SAM" id="SignalP"/>
    </source>
</evidence>
<dbReference type="PANTHER" id="PTHR38436">
    <property type="entry name" value="POLYKETIDE CYCLASE SNOAL-LIKE DOMAIN"/>
    <property type="match status" value="1"/>
</dbReference>
<accession>A0ABY4DZA9</accession>
<sequence>MNALKLTQSGFLALALASSSSMVFAKDTPQQVIQDYMAAWNEHNPDKAATYLADDAVFYDVTVGTPQQGKIAARDNVMRVFIGAVPDLKWEMTSKPIIGKDGNIAFQWKFTGRNTGAWGADTPATGKSLSFEGVSFIRMHGDKIVYQGDYYDALNFNKQLGW</sequence>
<reference evidence="2 3" key="1">
    <citation type="journal article" date="2022" name="Res Sq">
        <title>Evolution of multicellular longitudinally dividing oral cavity symbionts (Neisseriaceae).</title>
        <authorList>
            <person name="Nyongesa S."/>
            <person name="Weber P."/>
            <person name="Bernet E."/>
            <person name="Pullido F."/>
            <person name="Nieckarz M."/>
            <person name="Delaby M."/>
            <person name="Nieves C."/>
            <person name="Viehboeck T."/>
            <person name="Krause N."/>
            <person name="Rivera-Millot A."/>
            <person name="Nakamura A."/>
            <person name="Vischer N."/>
            <person name="VanNieuwenhze M."/>
            <person name="Brun Y."/>
            <person name="Cava F."/>
            <person name="Bulgheresi S."/>
            <person name="Veyrier F."/>
        </authorList>
    </citation>
    <scope>NUCLEOTIDE SEQUENCE [LARGE SCALE GENOMIC DNA]</scope>
    <source>
        <strain evidence="2 3">SN4</strain>
    </source>
</reference>
<dbReference type="Gene3D" id="3.10.450.50">
    <property type="match status" value="1"/>
</dbReference>
<dbReference type="SUPFAM" id="SSF54427">
    <property type="entry name" value="NTF2-like"/>
    <property type="match status" value="1"/>
</dbReference>
<dbReference type="EMBL" id="CP091511">
    <property type="protein sequence ID" value="UOO88831.1"/>
    <property type="molecule type" value="Genomic_DNA"/>
</dbReference>
<organism evidence="2 3">
    <name type="scientific">Vitreoscilla massiliensis</name>
    <dbReference type="NCBI Taxonomy" id="1689272"/>
    <lineage>
        <taxon>Bacteria</taxon>
        <taxon>Pseudomonadati</taxon>
        <taxon>Pseudomonadota</taxon>
        <taxon>Betaproteobacteria</taxon>
        <taxon>Neisseriales</taxon>
        <taxon>Neisseriaceae</taxon>
        <taxon>Vitreoscilla</taxon>
    </lineage>
</organism>
<evidence type="ECO:0000313" key="2">
    <source>
        <dbReference type="EMBL" id="UOO88831.1"/>
    </source>
</evidence>
<dbReference type="InterPro" id="IPR009959">
    <property type="entry name" value="Cyclase_SnoaL-like"/>
</dbReference>
<gene>
    <name evidence="2" type="ORF">LVJ82_15435</name>
</gene>
<evidence type="ECO:0000313" key="3">
    <source>
        <dbReference type="Proteomes" id="UP000832011"/>
    </source>
</evidence>
<feature type="chain" id="PRO_5045425209" evidence="1">
    <location>
        <begin position="26"/>
        <end position="162"/>
    </location>
</feature>
<dbReference type="Pfam" id="PF07366">
    <property type="entry name" value="SnoaL"/>
    <property type="match status" value="1"/>
</dbReference>
<dbReference type="PANTHER" id="PTHR38436:SF1">
    <property type="entry name" value="ESTER CYCLASE"/>
    <property type="match status" value="1"/>
</dbReference>
<keyword evidence="1" id="KW-0732">Signal</keyword>
<name>A0ABY4DZA9_9NEIS</name>
<protein>
    <submittedName>
        <fullName evidence="2">Ester cyclase</fullName>
    </submittedName>
</protein>
<proteinExistence type="predicted"/>
<keyword evidence="3" id="KW-1185">Reference proteome</keyword>